<dbReference type="InterPro" id="IPR013830">
    <property type="entry name" value="SGNH_hydro"/>
</dbReference>
<sequence>MKIVRLLMMAIIIVLMVAFVFSKNNWDEKIEQHSQQSMDNVAQTKSVKVLGEKEIVQEKESTEEKAEVIEDEEKAASVKSEESEFYNLLLEQKITSIKLLGDGITAGYGHSAYSAPDGGRIIFHGNGETYREAGYEFDSWANQLRNYASKPEFGEVDVINAGIRDKTADWALRNLDRLLKPKEEAVIVMIGTDDRIFITLEEYEATMRKLLAVADERSESMIVMSPPPSKEDLQPYKFTMKEINEVLKNISEEKGYTFISQFDAFQEQMENGVKYESLMQTATSNPQNDGYELIWQTMKQELDLQ</sequence>
<keyword evidence="3" id="KW-1185">Reference proteome</keyword>
<dbReference type="Proteomes" id="UP001172054">
    <property type="component" value="Unassembled WGS sequence"/>
</dbReference>
<dbReference type="EMBL" id="JAUJWW010000001">
    <property type="protein sequence ID" value="MDN7226348.1"/>
    <property type="molecule type" value="Genomic_DNA"/>
</dbReference>
<dbReference type="Gene3D" id="3.40.50.1110">
    <property type="entry name" value="SGNH hydrolase"/>
    <property type="match status" value="1"/>
</dbReference>
<organism evidence="2 3">
    <name type="scientific">Planococcus liqunii</name>
    <dbReference type="NCBI Taxonomy" id="3058394"/>
    <lineage>
        <taxon>Bacteria</taxon>
        <taxon>Bacillati</taxon>
        <taxon>Bacillota</taxon>
        <taxon>Bacilli</taxon>
        <taxon>Bacillales</taxon>
        <taxon>Caryophanaceae</taxon>
        <taxon>Planococcus</taxon>
    </lineage>
</organism>
<name>A0ABT8MND5_9BACL</name>
<dbReference type="SUPFAM" id="SSF52266">
    <property type="entry name" value="SGNH hydrolase"/>
    <property type="match status" value="1"/>
</dbReference>
<dbReference type="GO" id="GO:0016787">
    <property type="term" value="F:hydrolase activity"/>
    <property type="evidence" value="ECO:0007669"/>
    <property type="project" value="UniProtKB-KW"/>
</dbReference>
<dbReference type="RefSeq" id="WP_301725417.1">
    <property type="nucleotide sequence ID" value="NZ_JAUJWW010000001.1"/>
</dbReference>
<proteinExistence type="predicted"/>
<evidence type="ECO:0000313" key="3">
    <source>
        <dbReference type="Proteomes" id="UP001172054"/>
    </source>
</evidence>
<protein>
    <submittedName>
        <fullName evidence="2">SGNH/GDSL hydrolase family protein</fullName>
        <ecNumber evidence="2">3.1.-.-</ecNumber>
    </submittedName>
</protein>
<keyword evidence="2" id="KW-0378">Hydrolase</keyword>
<reference evidence="2 3" key="1">
    <citation type="submission" date="2023-06" db="EMBL/GenBank/DDBJ databases">
        <title>Novel species in genus Planococcus.</title>
        <authorList>
            <person name="Ning S."/>
        </authorList>
    </citation>
    <scope>NUCLEOTIDE SEQUENCE [LARGE SCALE GENOMIC DNA]</scope>
    <source>
        <strain evidence="2 3">N064</strain>
    </source>
</reference>
<feature type="domain" description="SGNH hydrolase-type esterase" evidence="1">
    <location>
        <begin position="99"/>
        <end position="270"/>
    </location>
</feature>
<gene>
    <name evidence="2" type="ORF">QWY15_03480</name>
</gene>
<dbReference type="Pfam" id="PF13472">
    <property type="entry name" value="Lipase_GDSL_2"/>
    <property type="match status" value="1"/>
</dbReference>
<dbReference type="InterPro" id="IPR036514">
    <property type="entry name" value="SGNH_hydro_sf"/>
</dbReference>
<evidence type="ECO:0000259" key="1">
    <source>
        <dbReference type="Pfam" id="PF13472"/>
    </source>
</evidence>
<evidence type="ECO:0000313" key="2">
    <source>
        <dbReference type="EMBL" id="MDN7226348.1"/>
    </source>
</evidence>
<accession>A0ABT8MND5</accession>
<dbReference type="CDD" id="cd00229">
    <property type="entry name" value="SGNH_hydrolase"/>
    <property type="match status" value="1"/>
</dbReference>
<comment type="caution">
    <text evidence="2">The sequence shown here is derived from an EMBL/GenBank/DDBJ whole genome shotgun (WGS) entry which is preliminary data.</text>
</comment>
<dbReference type="EC" id="3.1.-.-" evidence="2"/>